<keyword evidence="1" id="KW-0472">Membrane</keyword>
<dbReference type="RefSeq" id="WP_073193707.1">
    <property type="nucleotide sequence ID" value="NZ_FQTW01000013.1"/>
</dbReference>
<dbReference type="Proteomes" id="UP000184462">
    <property type="component" value="Unassembled WGS sequence"/>
</dbReference>
<dbReference type="Pfam" id="PF02517">
    <property type="entry name" value="Rce1-like"/>
    <property type="match status" value="1"/>
</dbReference>
<dbReference type="STRING" id="1155689.SAMN05444278_11316"/>
<reference evidence="3 4" key="1">
    <citation type="submission" date="2016-11" db="EMBL/GenBank/DDBJ databases">
        <authorList>
            <person name="Jaros S."/>
            <person name="Januszkiewicz K."/>
            <person name="Wedrychowicz H."/>
        </authorList>
    </citation>
    <scope>NUCLEOTIDE SEQUENCE [LARGE SCALE GENOMIC DNA]</scope>
    <source>
        <strain evidence="3 4">DSM 25661</strain>
    </source>
</reference>
<dbReference type="InterPro" id="IPR003675">
    <property type="entry name" value="Rce1/LyrA-like_dom"/>
</dbReference>
<sequence>MQKNKLFLAATITLFVFPLVAFLVSNFSRSFNYYEIFPERVSFLNLAIGLGFGVITSVIAVVILRLKKFKDLTHTYQVLFKDIEVTWGDIIFYSICAGVGEEIFFRGMLLEFMGVWPAAIIFVALHGYISFKSMPKLIYAVYLIIVSAGFGYLYIYTDLYAAMLAHAFYDVIMFWLLLKSKSTA</sequence>
<evidence type="ECO:0000313" key="3">
    <source>
        <dbReference type="EMBL" id="SHF00693.1"/>
    </source>
</evidence>
<feature type="transmembrane region" description="Helical" evidence="1">
    <location>
        <begin position="46"/>
        <end position="66"/>
    </location>
</feature>
<accession>A0A1M4Y542</accession>
<evidence type="ECO:0000256" key="1">
    <source>
        <dbReference type="SAM" id="Phobius"/>
    </source>
</evidence>
<feature type="domain" description="CAAX prenyl protease 2/Lysostaphin resistance protein A-like" evidence="2">
    <location>
        <begin position="87"/>
        <end position="172"/>
    </location>
</feature>
<feature type="transmembrane region" description="Helical" evidence="1">
    <location>
        <begin position="103"/>
        <end position="125"/>
    </location>
</feature>
<dbReference type="OrthoDB" id="9779573at2"/>
<keyword evidence="1" id="KW-1133">Transmembrane helix</keyword>
<proteinExistence type="predicted"/>
<feature type="transmembrane region" description="Helical" evidence="1">
    <location>
        <begin position="161"/>
        <end position="178"/>
    </location>
</feature>
<evidence type="ECO:0000313" key="4">
    <source>
        <dbReference type="Proteomes" id="UP000184462"/>
    </source>
</evidence>
<keyword evidence="4" id="KW-1185">Reference proteome</keyword>
<keyword evidence="1" id="KW-0812">Transmembrane</keyword>
<dbReference type="GO" id="GO:0080120">
    <property type="term" value="P:CAAX-box protein maturation"/>
    <property type="evidence" value="ECO:0007669"/>
    <property type="project" value="UniProtKB-ARBA"/>
</dbReference>
<organism evidence="3 4">
    <name type="scientific">Psychroflexus salarius</name>
    <dbReference type="NCBI Taxonomy" id="1155689"/>
    <lineage>
        <taxon>Bacteria</taxon>
        <taxon>Pseudomonadati</taxon>
        <taxon>Bacteroidota</taxon>
        <taxon>Flavobacteriia</taxon>
        <taxon>Flavobacteriales</taxon>
        <taxon>Flavobacteriaceae</taxon>
        <taxon>Psychroflexus</taxon>
    </lineage>
</organism>
<feature type="transmembrane region" description="Helical" evidence="1">
    <location>
        <begin position="137"/>
        <end position="155"/>
    </location>
</feature>
<name>A0A1M4Y542_9FLAO</name>
<protein>
    <recommendedName>
        <fullName evidence="2">CAAX prenyl protease 2/Lysostaphin resistance protein A-like domain-containing protein</fullName>
    </recommendedName>
</protein>
<evidence type="ECO:0000259" key="2">
    <source>
        <dbReference type="Pfam" id="PF02517"/>
    </source>
</evidence>
<dbReference type="EMBL" id="FQTW01000013">
    <property type="protein sequence ID" value="SHF00693.1"/>
    <property type="molecule type" value="Genomic_DNA"/>
</dbReference>
<dbReference type="AlphaFoldDB" id="A0A1M4Y542"/>
<dbReference type="GO" id="GO:0004175">
    <property type="term" value="F:endopeptidase activity"/>
    <property type="evidence" value="ECO:0007669"/>
    <property type="project" value="UniProtKB-ARBA"/>
</dbReference>
<gene>
    <name evidence="3" type="ORF">SAMN05444278_11316</name>
</gene>